<dbReference type="AlphaFoldDB" id="A0A398BDQ3"/>
<evidence type="ECO:0000313" key="1">
    <source>
        <dbReference type="EMBL" id="RID87481.1"/>
    </source>
</evidence>
<dbReference type="PANTHER" id="PTHR40053:SF1">
    <property type="entry name" value="SPORULATION-CONTROL PROTEIN SPO0M"/>
    <property type="match status" value="1"/>
</dbReference>
<dbReference type="PANTHER" id="PTHR40053">
    <property type="entry name" value="SPORULATION-CONTROL PROTEIN SPO0M"/>
    <property type="match status" value="1"/>
</dbReference>
<dbReference type="OrthoDB" id="2988706at2"/>
<dbReference type="Pfam" id="PF07070">
    <property type="entry name" value="Spo0M"/>
    <property type="match status" value="1"/>
</dbReference>
<sequence length="147" mass="16221">MLLRKYMALLGIGAARIDLVLEKETYYPGELVKGYFLLSGGTIEQELKRIDCDLVASGPSPGIEQVLDSITILSSSTIAAGENGKIPVTFRLPAAIGPEHDQSAFYHFKTKLTFTKGAESMDLDIIKVLQRKDETLTREEESIEETL</sequence>
<comment type="caution">
    <text evidence="1">The sequence shown here is derived from an EMBL/GenBank/DDBJ whole genome shotgun (WGS) entry which is preliminary data.</text>
</comment>
<evidence type="ECO:0000313" key="2">
    <source>
        <dbReference type="Proteomes" id="UP000265816"/>
    </source>
</evidence>
<dbReference type="EMBL" id="QWVT01000009">
    <property type="protein sequence ID" value="RID87481.1"/>
    <property type="molecule type" value="Genomic_DNA"/>
</dbReference>
<reference evidence="1 2" key="1">
    <citation type="submission" date="2018-08" db="EMBL/GenBank/DDBJ databases">
        <title>Bacillus jemisoniae sp. nov., Bacillus chryseoplanitiae sp. nov., Bacillus resnikiae sp. nov., and Bacillus frankliniae sp. nov., isolated from Viking spacecraft and associated surfaces.</title>
        <authorList>
            <person name="Seuylemezian A."/>
            <person name="Vaishampayan P."/>
        </authorList>
    </citation>
    <scope>NUCLEOTIDE SEQUENCE [LARGE SCALE GENOMIC DNA]</scope>
    <source>
        <strain evidence="1 2">JJ-247</strain>
    </source>
</reference>
<gene>
    <name evidence="1" type="ORF">D1970_04710</name>
</gene>
<accession>A0A398BDQ3</accession>
<organism evidence="1 2">
    <name type="scientific">Mesobacillus zeae</name>
    <dbReference type="NCBI Taxonomy" id="1917180"/>
    <lineage>
        <taxon>Bacteria</taxon>
        <taxon>Bacillati</taxon>
        <taxon>Bacillota</taxon>
        <taxon>Bacilli</taxon>
        <taxon>Bacillales</taxon>
        <taxon>Bacillaceae</taxon>
        <taxon>Mesobacillus</taxon>
    </lineage>
</organism>
<dbReference type="RefSeq" id="WP_119111741.1">
    <property type="nucleotide sequence ID" value="NZ_CBCSEO010000007.1"/>
</dbReference>
<keyword evidence="2" id="KW-1185">Reference proteome</keyword>
<dbReference type="Proteomes" id="UP000265816">
    <property type="component" value="Unassembled WGS sequence"/>
</dbReference>
<dbReference type="InterPro" id="IPR009776">
    <property type="entry name" value="Spore_0_M"/>
</dbReference>
<name>A0A398BDQ3_9BACI</name>
<protein>
    <submittedName>
        <fullName evidence="1">Sporulation protein</fullName>
    </submittedName>
</protein>
<proteinExistence type="predicted"/>